<evidence type="ECO:0000313" key="1">
    <source>
        <dbReference type="EMBL" id="JAH96626.1"/>
    </source>
</evidence>
<sequence length="97" mass="11493">MREKRSAPLLGWVDLIFNLLGYILAPFEPCQISVRQVSLFKMFTYRVMDVNTNSRTLVCFALNKKMKISLYTITVLIRNCSVYCLKYRLITFHIWSF</sequence>
<dbReference type="AlphaFoldDB" id="A0A0E9X2C5"/>
<accession>A0A0E9X2C5</accession>
<reference evidence="1" key="2">
    <citation type="journal article" date="2015" name="Fish Shellfish Immunol.">
        <title>Early steps in the European eel (Anguilla anguilla)-Vibrio vulnificus interaction in the gills: Role of the RtxA13 toxin.</title>
        <authorList>
            <person name="Callol A."/>
            <person name="Pajuelo D."/>
            <person name="Ebbesson L."/>
            <person name="Teles M."/>
            <person name="MacKenzie S."/>
            <person name="Amaro C."/>
        </authorList>
    </citation>
    <scope>NUCLEOTIDE SEQUENCE</scope>
</reference>
<organism evidence="1">
    <name type="scientific">Anguilla anguilla</name>
    <name type="common">European freshwater eel</name>
    <name type="synonym">Muraena anguilla</name>
    <dbReference type="NCBI Taxonomy" id="7936"/>
    <lineage>
        <taxon>Eukaryota</taxon>
        <taxon>Metazoa</taxon>
        <taxon>Chordata</taxon>
        <taxon>Craniata</taxon>
        <taxon>Vertebrata</taxon>
        <taxon>Euteleostomi</taxon>
        <taxon>Actinopterygii</taxon>
        <taxon>Neopterygii</taxon>
        <taxon>Teleostei</taxon>
        <taxon>Anguilliformes</taxon>
        <taxon>Anguillidae</taxon>
        <taxon>Anguilla</taxon>
    </lineage>
</organism>
<name>A0A0E9X2C5_ANGAN</name>
<protein>
    <submittedName>
        <fullName evidence="1">Uncharacterized protein</fullName>
    </submittedName>
</protein>
<proteinExistence type="predicted"/>
<dbReference type="EMBL" id="GBXM01011951">
    <property type="protein sequence ID" value="JAH96626.1"/>
    <property type="molecule type" value="Transcribed_RNA"/>
</dbReference>
<reference evidence="1" key="1">
    <citation type="submission" date="2014-11" db="EMBL/GenBank/DDBJ databases">
        <authorList>
            <person name="Amaro Gonzalez C."/>
        </authorList>
    </citation>
    <scope>NUCLEOTIDE SEQUENCE</scope>
</reference>